<dbReference type="InterPro" id="IPR027417">
    <property type="entry name" value="P-loop_NTPase"/>
</dbReference>
<feature type="region of interest" description="Disordered" evidence="5">
    <location>
        <begin position="46"/>
        <end position="100"/>
    </location>
</feature>
<evidence type="ECO:0000256" key="5">
    <source>
        <dbReference type="SAM" id="MobiDB-lite"/>
    </source>
</evidence>
<dbReference type="Proteomes" id="UP001530315">
    <property type="component" value="Unassembled WGS sequence"/>
</dbReference>
<evidence type="ECO:0000256" key="4">
    <source>
        <dbReference type="RuleBase" id="RU003330"/>
    </source>
</evidence>
<keyword evidence="2" id="KW-0547">Nucleotide-binding</keyword>
<gene>
    <name evidence="6" type="ORF">ACHAW5_002730</name>
</gene>
<dbReference type="Gene3D" id="3.40.50.300">
    <property type="entry name" value="P-loop containing nucleotide triphosphate hydrolases"/>
    <property type="match status" value="1"/>
</dbReference>
<keyword evidence="7" id="KW-1185">Reference proteome</keyword>
<evidence type="ECO:0000256" key="2">
    <source>
        <dbReference type="ARBA" id="ARBA00022741"/>
    </source>
</evidence>
<feature type="compositionally biased region" description="Basic residues" evidence="5">
    <location>
        <begin position="81"/>
        <end position="94"/>
    </location>
</feature>
<protein>
    <recommendedName>
        <fullName evidence="8">Calmodulin</fullName>
    </recommendedName>
</protein>
<comment type="similarity">
    <text evidence="4">Belongs to the adenylate kinase family.</text>
</comment>
<dbReference type="Pfam" id="PF00406">
    <property type="entry name" value="ADK"/>
    <property type="match status" value="1"/>
</dbReference>
<accession>A0ABD3P3Y4</accession>
<dbReference type="InterPro" id="IPR000850">
    <property type="entry name" value="Adenylat/UMP-CMP_kin"/>
</dbReference>
<sequence>MSPSRIAVAFLQRTSSHHSVGIHGAAMSALSSSIPANARTTFTVASPCRRRDQSSQKTTTTTTVAADFHTSHRAPFLTHHSDKHHVHDRQKQRRAPSPGSVAFGECEIAALSDLFLQFAKTRKDPDDAEPYLNLGRIRLLLESVGERPDDDTLRSLLADVDARGDGRLGLDCFLRAADRILGEAPARIVLVVGGPGSGKGELCRRLADECGAVHLSCGEMLREEVASRTPLGREVADIMARGDLVSSAVVTALMRRRMRRHPGRRILLDGFPRSLENARDFVELCGPPELALHLNCDDTVMIERIMSRANGGGGQGDAVEEEARSDDNVHTAIQRLKNYHKHHGPTMSWLKEIRVPIVELDCSGSKDDVWGQLTAIGRLMRPAVRLPVQQKRSSDVVARHRMAKPPMQEMVYGGVLLNKDDAEEDMQWIA</sequence>
<evidence type="ECO:0000256" key="3">
    <source>
        <dbReference type="ARBA" id="ARBA00022777"/>
    </source>
</evidence>
<dbReference type="HAMAP" id="MF_00235">
    <property type="entry name" value="Adenylate_kinase_Adk"/>
    <property type="match status" value="1"/>
</dbReference>
<evidence type="ECO:0000313" key="7">
    <source>
        <dbReference type="Proteomes" id="UP001530315"/>
    </source>
</evidence>
<evidence type="ECO:0000256" key="1">
    <source>
        <dbReference type="ARBA" id="ARBA00022679"/>
    </source>
</evidence>
<comment type="caution">
    <text evidence="6">The sequence shown here is derived from an EMBL/GenBank/DDBJ whole genome shotgun (WGS) entry which is preliminary data.</text>
</comment>
<keyword evidence="1 4" id="KW-0808">Transferase</keyword>
<name>A0ABD3P3Y4_9STRA</name>
<dbReference type="PRINTS" id="PR00094">
    <property type="entry name" value="ADENYLTKNASE"/>
</dbReference>
<dbReference type="AlphaFoldDB" id="A0ABD3P3Y4"/>
<dbReference type="PROSITE" id="PS00113">
    <property type="entry name" value="ADENYLATE_KINASE"/>
    <property type="match status" value="1"/>
</dbReference>
<dbReference type="PANTHER" id="PTHR23359">
    <property type="entry name" value="NUCLEOTIDE KINASE"/>
    <property type="match status" value="1"/>
</dbReference>
<proteinExistence type="inferred from homology"/>
<organism evidence="6 7">
    <name type="scientific">Stephanodiscus triporus</name>
    <dbReference type="NCBI Taxonomy" id="2934178"/>
    <lineage>
        <taxon>Eukaryota</taxon>
        <taxon>Sar</taxon>
        <taxon>Stramenopiles</taxon>
        <taxon>Ochrophyta</taxon>
        <taxon>Bacillariophyta</taxon>
        <taxon>Coscinodiscophyceae</taxon>
        <taxon>Thalassiosirophycidae</taxon>
        <taxon>Stephanodiscales</taxon>
        <taxon>Stephanodiscaceae</taxon>
        <taxon>Stephanodiscus</taxon>
    </lineage>
</organism>
<dbReference type="InterPro" id="IPR033690">
    <property type="entry name" value="Adenylat_kinase_CS"/>
</dbReference>
<dbReference type="GO" id="GO:0000166">
    <property type="term" value="F:nucleotide binding"/>
    <property type="evidence" value="ECO:0007669"/>
    <property type="project" value="UniProtKB-KW"/>
</dbReference>
<dbReference type="CDD" id="cd01428">
    <property type="entry name" value="ADK"/>
    <property type="match status" value="1"/>
</dbReference>
<dbReference type="SUPFAM" id="SSF52540">
    <property type="entry name" value="P-loop containing nucleoside triphosphate hydrolases"/>
    <property type="match status" value="1"/>
</dbReference>
<dbReference type="SUPFAM" id="SSF47473">
    <property type="entry name" value="EF-hand"/>
    <property type="match status" value="1"/>
</dbReference>
<evidence type="ECO:0008006" key="8">
    <source>
        <dbReference type="Google" id="ProtNLM"/>
    </source>
</evidence>
<dbReference type="EMBL" id="JALLAZ020000992">
    <property type="protein sequence ID" value="KAL3782949.1"/>
    <property type="molecule type" value="Genomic_DNA"/>
</dbReference>
<dbReference type="InterPro" id="IPR011992">
    <property type="entry name" value="EF-hand-dom_pair"/>
</dbReference>
<keyword evidence="3 4" id="KW-0418">Kinase</keyword>
<dbReference type="GO" id="GO:0016301">
    <property type="term" value="F:kinase activity"/>
    <property type="evidence" value="ECO:0007669"/>
    <property type="project" value="UniProtKB-KW"/>
</dbReference>
<reference evidence="6 7" key="1">
    <citation type="submission" date="2024-10" db="EMBL/GenBank/DDBJ databases">
        <title>Updated reference genomes for cyclostephanoid diatoms.</title>
        <authorList>
            <person name="Roberts W.R."/>
            <person name="Alverson A.J."/>
        </authorList>
    </citation>
    <scope>NUCLEOTIDE SEQUENCE [LARGE SCALE GENOMIC DNA]</scope>
    <source>
        <strain evidence="6 7">AJA276-08</strain>
    </source>
</reference>
<evidence type="ECO:0000313" key="6">
    <source>
        <dbReference type="EMBL" id="KAL3782949.1"/>
    </source>
</evidence>